<comment type="caution">
    <text evidence="2">The sequence shown here is derived from an EMBL/GenBank/DDBJ whole genome shotgun (WGS) entry which is preliminary data.</text>
</comment>
<accession>A0AA42DM18</accession>
<dbReference type="RefSeq" id="WP_271011827.1">
    <property type="nucleotide sequence ID" value="NZ_JAQIFT010000035.1"/>
</dbReference>
<evidence type="ECO:0000256" key="1">
    <source>
        <dbReference type="SAM" id="Phobius"/>
    </source>
</evidence>
<dbReference type="Proteomes" id="UP001169242">
    <property type="component" value="Unassembled WGS sequence"/>
</dbReference>
<feature type="transmembrane region" description="Helical" evidence="1">
    <location>
        <begin position="6"/>
        <end position="29"/>
    </location>
</feature>
<keyword evidence="1" id="KW-0472">Membrane</keyword>
<keyword evidence="1" id="KW-1133">Transmembrane helix</keyword>
<evidence type="ECO:0000313" key="3">
    <source>
        <dbReference type="Proteomes" id="UP001169242"/>
    </source>
</evidence>
<dbReference type="EMBL" id="JAQIFT010000035">
    <property type="protein sequence ID" value="MDA3731439.1"/>
    <property type="molecule type" value="Genomic_DNA"/>
</dbReference>
<sequence>MDIIALLTTIFSEQGFVYALFTGMLVWVFKKNDEREKRYINTIDNLTVNVSNKINVIEDDISEIKQLIK</sequence>
<keyword evidence="1" id="KW-0812">Transmembrane</keyword>
<dbReference type="AlphaFoldDB" id="A0AA42DM18"/>
<dbReference type="Pfam" id="PF10960">
    <property type="entry name" value="Holin_BhlA"/>
    <property type="match status" value="1"/>
</dbReference>
<dbReference type="InterPro" id="IPR024405">
    <property type="entry name" value="Phage_BhlA/UviB"/>
</dbReference>
<name>A0AA42DM18_9FIRM</name>
<reference evidence="2" key="1">
    <citation type="journal article" date="2023" name="Int. J. Syst. Evol. Microbiol.">
        <title>&lt;i&gt;Holtiella tumoricola&lt;/i&gt; gen. nov. sp. nov., isolated from a human clinical sample.</title>
        <authorList>
            <person name="Allen-Vercoe E."/>
            <person name="Daigneault M.C."/>
            <person name="Vancuren S.J."/>
            <person name="Cochrane K."/>
            <person name="O'Neal L.L."/>
            <person name="Sankaranarayanan K."/>
            <person name="Lawson P.A."/>
        </authorList>
    </citation>
    <scope>NUCLEOTIDE SEQUENCE</scope>
    <source>
        <strain evidence="2">CC70A</strain>
    </source>
</reference>
<gene>
    <name evidence="2" type="ORF">PBV87_08110</name>
</gene>
<organism evidence="2 3">
    <name type="scientific">Holtiella tumoricola</name>
    <dbReference type="NCBI Taxonomy" id="3018743"/>
    <lineage>
        <taxon>Bacteria</taxon>
        <taxon>Bacillati</taxon>
        <taxon>Bacillota</taxon>
        <taxon>Clostridia</taxon>
        <taxon>Lachnospirales</taxon>
        <taxon>Cellulosilyticaceae</taxon>
        <taxon>Holtiella</taxon>
    </lineage>
</organism>
<protein>
    <submittedName>
        <fullName evidence="2">UviB-like protein</fullName>
    </submittedName>
</protein>
<proteinExistence type="predicted"/>
<keyword evidence="3" id="KW-1185">Reference proteome</keyword>
<evidence type="ECO:0000313" key="2">
    <source>
        <dbReference type="EMBL" id="MDA3731439.1"/>
    </source>
</evidence>